<keyword evidence="1" id="KW-1133">Transmembrane helix</keyword>
<dbReference type="AlphaFoldDB" id="A0A1I3G1M9"/>
<keyword evidence="1" id="KW-0812">Transmembrane</keyword>
<dbReference type="EMBL" id="FOQU01000002">
    <property type="protein sequence ID" value="SFI17356.1"/>
    <property type="molecule type" value="Genomic_DNA"/>
</dbReference>
<dbReference type="Proteomes" id="UP000199548">
    <property type="component" value="Unassembled WGS sequence"/>
</dbReference>
<evidence type="ECO:0008006" key="4">
    <source>
        <dbReference type="Google" id="ProtNLM"/>
    </source>
</evidence>
<keyword evidence="1" id="KW-0472">Membrane</keyword>
<accession>A0A1I3G1M9</accession>
<organism evidence="2 3">
    <name type="scientific">Paraburkholderia megapolitana</name>
    <dbReference type="NCBI Taxonomy" id="420953"/>
    <lineage>
        <taxon>Bacteria</taxon>
        <taxon>Pseudomonadati</taxon>
        <taxon>Pseudomonadota</taxon>
        <taxon>Betaproteobacteria</taxon>
        <taxon>Burkholderiales</taxon>
        <taxon>Burkholderiaceae</taxon>
        <taxon>Paraburkholderia</taxon>
    </lineage>
</organism>
<dbReference type="Pfam" id="PF10734">
    <property type="entry name" value="DUF2523"/>
    <property type="match status" value="1"/>
</dbReference>
<dbReference type="OrthoDB" id="9007557at2"/>
<dbReference type="RefSeq" id="WP_091009625.1">
    <property type="nucleotide sequence ID" value="NZ_CP041745.1"/>
</dbReference>
<keyword evidence="3" id="KW-1185">Reference proteome</keyword>
<dbReference type="STRING" id="420953.SAMN05192543_102241"/>
<reference evidence="2 3" key="1">
    <citation type="submission" date="2016-10" db="EMBL/GenBank/DDBJ databases">
        <authorList>
            <person name="de Groot N.N."/>
        </authorList>
    </citation>
    <scope>NUCLEOTIDE SEQUENCE [LARGE SCALE GENOMIC DNA]</scope>
    <source>
        <strain evidence="2 3">LMG 23650</strain>
    </source>
</reference>
<evidence type="ECO:0000256" key="1">
    <source>
        <dbReference type="SAM" id="Phobius"/>
    </source>
</evidence>
<sequence>MTGLAAWLMSLAGPLLIQALVALGVGVLTVVGVDAAFSQLVSWITTGVSGIPADLANVLAMGGVFQGVSYILGAVSARVAMVGFSAAKRFFIK</sequence>
<name>A0A1I3G1M9_9BURK</name>
<evidence type="ECO:0000313" key="3">
    <source>
        <dbReference type="Proteomes" id="UP000199548"/>
    </source>
</evidence>
<dbReference type="InterPro" id="IPR019670">
    <property type="entry name" value="DUF2523"/>
</dbReference>
<feature type="transmembrane region" description="Helical" evidence="1">
    <location>
        <begin position="67"/>
        <end position="87"/>
    </location>
</feature>
<evidence type="ECO:0000313" key="2">
    <source>
        <dbReference type="EMBL" id="SFI17356.1"/>
    </source>
</evidence>
<proteinExistence type="predicted"/>
<feature type="transmembrane region" description="Helical" evidence="1">
    <location>
        <begin position="6"/>
        <end position="33"/>
    </location>
</feature>
<gene>
    <name evidence="2" type="ORF">SAMN05192543_102241</name>
</gene>
<protein>
    <recommendedName>
        <fullName evidence="4">Cobalt ABC transporter permease</fullName>
    </recommendedName>
</protein>